<dbReference type="EMBL" id="UINC01051044">
    <property type="protein sequence ID" value="SVB64726.1"/>
    <property type="molecule type" value="Genomic_DNA"/>
</dbReference>
<protein>
    <submittedName>
        <fullName evidence="1">Uncharacterized protein</fullName>
    </submittedName>
</protein>
<feature type="non-terminal residue" evidence="1">
    <location>
        <position position="1"/>
    </location>
</feature>
<evidence type="ECO:0000313" key="1">
    <source>
        <dbReference type="EMBL" id="SVB64726.1"/>
    </source>
</evidence>
<organism evidence="1">
    <name type="scientific">marine metagenome</name>
    <dbReference type="NCBI Taxonomy" id="408172"/>
    <lineage>
        <taxon>unclassified sequences</taxon>
        <taxon>metagenomes</taxon>
        <taxon>ecological metagenomes</taxon>
    </lineage>
</organism>
<gene>
    <name evidence="1" type="ORF">METZ01_LOCUS217580</name>
</gene>
<name>A0A382FNM3_9ZZZZ</name>
<reference evidence="1" key="1">
    <citation type="submission" date="2018-05" db="EMBL/GenBank/DDBJ databases">
        <authorList>
            <person name="Lanie J.A."/>
            <person name="Ng W.-L."/>
            <person name="Kazmierczak K.M."/>
            <person name="Andrzejewski T.M."/>
            <person name="Davidsen T.M."/>
            <person name="Wayne K.J."/>
            <person name="Tettelin H."/>
            <person name="Glass J.I."/>
            <person name="Rusch D."/>
            <person name="Podicherti R."/>
            <person name="Tsui H.-C.T."/>
            <person name="Winkler M.E."/>
        </authorList>
    </citation>
    <scope>NUCLEOTIDE SEQUENCE</scope>
</reference>
<proteinExistence type="predicted"/>
<dbReference type="AlphaFoldDB" id="A0A382FNM3"/>
<accession>A0A382FNM3</accession>
<sequence>DAVVPEPPQVQSEGELYEFTPIPIIPIAHAEEDTPSQILVPTPADLRQGEFKVVITEPLGAIFNEGIGGDLKLTEKGKDMYARGELPSNMTFGEAVDQKIIYRDGIVDELRYLASKDTQVFANIGRAAGMVATGDTETFRIYEPTFFEQGIDSIIQQIQFAWGTRGESPKVADPTAVAGMVDPMTGEVSQEFGEAVARPFLSWSDEKDEYGNVLPDIDPNTGKPVGTWDQMWQELNEEAAYYGSMHEGEHVVGEKSRGILSAPEWEKQGFLGGLAMFRALPWGTLAEIPAEALFFAVALPARVSVMAALKIAPRLSSSAAAGLLSVAERKLAPATARYVAAKKLATTYKLGGLPDQAALVAPTRFQQYAAGMTKVIQKTRPVEGFTAEGTSVGMPSTAGKFVVAEALVGKQTGLAEAVSSDVIKATQKVAGYTPQKFESQMKKILYPDAAIKGAKTVVKSTLYTQMQKATQQLPPWLKDSRIGSRIAAVGTHELANKVEQMAKRMRADKAFEEEKMTD</sequence>
<feature type="non-terminal residue" evidence="1">
    <location>
        <position position="518"/>
    </location>
</feature>